<dbReference type="SMART" id="SM00014">
    <property type="entry name" value="acidPPc"/>
    <property type="match status" value="1"/>
</dbReference>
<dbReference type="SUPFAM" id="SSF48317">
    <property type="entry name" value="Acid phosphatase/Vanadium-dependent haloperoxidase"/>
    <property type="match status" value="1"/>
</dbReference>
<sequence length="180" mass="20257">MNSFRDSLLLQRAIDFESNICQRVNKVCRRKWLNTFFSVISRLGDGIIWYALTLALPIIYGYEAMTVSLRMAITGIIGLLVYKLIKRHTERPRPYSVLKDIRLGTAPLDKYSFPSGHTLHAFSFSLICIQHYPQTAWLLIPVTLLIALSRVALGLHYPTDVLAGAAIGYLLSLAASTIIF</sequence>
<dbReference type="GO" id="GO:0005886">
    <property type="term" value="C:plasma membrane"/>
    <property type="evidence" value="ECO:0007669"/>
    <property type="project" value="UniProtKB-SubCell"/>
</dbReference>
<dbReference type="PANTHER" id="PTHR14969">
    <property type="entry name" value="SPHINGOSINE-1-PHOSPHATE PHOSPHOHYDROLASE"/>
    <property type="match status" value="1"/>
</dbReference>
<evidence type="ECO:0000256" key="3">
    <source>
        <dbReference type="ARBA" id="ARBA00022692"/>
    </source>
</evidence>
<feature type="domain" description="Phosphatidic acid phosphatase type 2/haloperoxidase" evidence="8">
    <location>
        <begin position="68"/>
        <end position="176"/>
    </location>
</feature>
<protein>
    <recommendedName>
        <fullName evidence="8">Phosphatidic acid phosphatase type 2/haloperoxidase domain-containing protein</fullName>
    </recommendedName>
</protein>
<evidence type="ECO:0000256" key="1">
    <source>
        <dbReference type="ARBA" id="ARBA00004651"/>
    </source>
</evidence>
<keyword evidence="4" id="KW-0378">Hydrolase</keyword>
<dbReference type="InterPro" id="IPR036938">
    <property type="entry name" value="PAP2/HPO_sf"/>
</dbReference>
<evidence type="ECO:0000313" key="9">
    <source>
        <dbReference type="EMBL" id="VAX09064.1"/>
    </source>
</evidence>
<keyword evidence="5 7" id="KW-1133">Transmembrane helix</keyword>
<evidence type="ECO:0000256" key="7">
    <source>
        <dbReference type="SAM" id="Phobius"/>
    </source>
</evidence>
<feature type="transmembrane region" description="Helical" evidence="7">
    <location>
        <begin position="67"/>
        <end position="85"/>
    </location>
</feature>
<feature type="transmembrane region" description="Helical" evidence="7">
    <location>
        <begin position="161"/>
        <end position="179"/>
    </location>
</feature>
<gene>
    <name evidence="9" type="ORF">MNBD_GAMMA25-122</name>
</gene>
<comment type="subcellular location">
    <subcellularLocation>
        <location evidence="1">Cell membrane</location>
        <topology evidence="1">Multi-pass membrane protein</topology>
    </subcellularLocation>
</comment>
<keyword evidence="3 7" id="KW-0812">Transmembrane</keyword>
<keyword evidence="6 7" id="KW-0472">Membrane</keyword>
<dbReference type="Gene3D" id="1.20.144.10">
    <property type="entry name" value="Phosphatidic acid phosphatase type 2/haloperoxidase"/>
    <property type="match status" value="1"/>
</dbReference>
<dbReference type="Pfam" id="PF01569">
    <property type="entry name" value="PAP2"/>
    <property type="match status" value="1"/>
</dbReference>
<evidence type="ECO:0000256" key="2">
    <source>
        <dbReference type="ARBA" id="ARBA00022475"/>
    </source>
</evidence>
<feature type="transmembrane region" description="Helical" evidence="7">
    <location>
        <begin position="39"/>
        <end position="61"/>
    </location>
</feature>
<reference evidence="9" key="1">
    <citation type="submission" date="2018-06" db="EMBL/GenBank/DDBJ databases">
        <authorList>
            <person name="Zhirakovskaya E."/>
        </authorList>
    </citation>
    <scope>NUCLEOTIDE SEQUENCE</scope>
</reference>
<evidence type="ECO:0000256" key="4">
    <source>
        <dbReference type="ARBA" id="ARBA00022801"/>
    </source>
</evidence>
<accession>A0A3B1BAQ4</accession>
<dbReference type="AlphaFoldDB" id="A0A3B1BAQ4"/>
<dbReference type="EMBL" id="UOFY01000031">
    <property type="protein sequence ID" value="VAX09064.1"/>
    <property type="molecule type" value="Genomic_DNA"/>
</dbReference>
<proteinExistence type="predicted"/>
<name>A0A3B1BAQ4_9ZZZZ</name>
<evidence type="ECO:0000259" key="8">
    <source>
        <dbReference type="SMART" id="SM00014"/>
    </source>
</evidence>
<evidence type="ECO:0000256" key="6">
    <source>
        <dbReference type="ARBA" id="ARBA00023136"/>
    </source>
</evidence>
<dbReference type="GO" id="GO:0016787">
    <property type="term" value="F:hydrolase activity"/>
    <property type="evidence" value="ECO:0007669"/>
    <property type="project" value="UniProtKB-KW"/>
</dbReference>
<keyword evidence="2" id="KW-1003">Cell membrane</keyword>
<dbReference type="PANTHER" id="PTHR14969:SF62">
    <property type="entry name" value="DECAPRENYLPHOSPHORYL-5-PHOSPHORIBOSE PHOSPHATASE RV3807C-RELATED"/>
    <property type="match status" value="1"/>
</dbReference>
<feature type="transmembrane region" description="Helical" evidence="7">
    <location>
        <begin position="136"/>
        <end position="155"/>
    </location>
</feature>
<organism evidence="9">
    <name type="scientific">hydrothermal vent metagenome</name>
    <dbReference type="NCBI Taxonomy" id="652676"/>
    <lineage>
        <taxon>unclassified sequences</taxon>
        <taxon>metagenomes</taxon>
        <taxon>ecological metagenomes</taxon>
    </lineage>
</organism>
<dbReference type="InterPro" id="IPR000326">
    <property type="entry name" value="PAP2/HPO"/>
</dbReference>
<evidence type="ECO:0000256" key="5">
    <source>
        <dbReference type="ARBA" id="ARBA00022989"/>
    </source>
</evidence>